<evidence type="ECO:0000313" key="2">
    <source>
        <dbReference type="Proteomes" id="UP001229421"/>
    </source>
</evidence>
<organism evidence="1 2">
    <name type="scientific">Tagetes erecta</name>
    <name type="common">African marigold</name>
    <dbReference type="NCBI Taxonomy" id="13708"/>
    <lineage>
        <taxon>Eukaryota</taxon>
        <taxon>Viridiplantae</taxon>
        <taxon>Streptophyta</taxon>
        <taxon>Embryophyta</taxon>
        <taxon>Tracheophyta</taxon>
        <taxon>Spermatophyta</taxon>
        <taxon>Magnoliopsida</taxon>
        <taxon>eudicotyledons</taxon>
        <taxon>Gunneridae</taxon>
        <taxon>Pentapetalae</taxon>
        <taxon>asterids</taxon>
        <taxon>campanulids</taxon>
        <taxon>Asterales</taxon>
        <taxon>Asteraceae</taxon>
        <taxon>Asteroideae</taxon>
        <taxon>Heliantheae alliance</taxon>
        <taxon>Tageteae</taxon>
        <taxon>Tagetes</taxon>
    </lineage>
</organism>
<comment type="caution">
    <text evidence="1">The sequence shown here is derived from an EMBL/GenBank/DDBJ whole genome shotgun (WGS) entry which is preliminary data.</text>
</comment>
<name>A0AAD8L5B2_TARER</name>
<sequence length="161" mass="18363">MLLFFQIDSKMKCHMRGYFMNAEEADLDTLPDLAPNLEPIIISDDDTCADDMCTPVGHSIKMKPKNSCGPSTYDDAVDVSYSNVYSFRKNLQNHFVGSPVKVSFEGNGAVQHRVVTEKNGSYKRHVIDNWRDFLMHYGLAQGVYCQFVWLRETNVLEVSRV</sequence>
<dbReference type="Proteomes" id="UP001229421">
    <property type="component" value="Unassembled WGS sequence"/>
</dbReference>
<reference evidence="1" key="1">
    <citation type="journal article" date="2023" name="bioRxiv">
        <title>Improved chromosome-level genome assembly for marigold (Tagetes erecta).</title>
        <authorList>
            <person name="Jiang F."/>
            <person name="Yuan L."/>
            <person name="Wang S."/>
            <person name="Wang H."/>
            <person name="Xu D."/>
            <person name="Wang A."/>
            <person name="Fan W."/>
        </authorList>
    </citation>
    <scope>NUCLEOTIDE SEQUENCE</scope>
    <source>
        <strain evidence="1">WSJ</strain>
        <tissue evidence="1">Leaf</tissue>
    </source>
</reference>
<proteinExistence type="predicted"/>
<keyword evidence="2" id="KW-1185">Reference proteome</keyword>
<gene>
    <name evidence="1" type="ORF">QVD17_09085</name>
</gene>
<dbReference type="AlphaFoldDB" id="A0AAD8L5B2"/>
<evidence type="ECO:0000313" key="1">
    <source>
        <dbReference type="EMBL" id="KAK1432192.1"/>
    </source>
</evidence>
<accession>A0AAD8L5B2</accession>
<dbReference type="EMBL" id="JAUHHV010000002">
    <property type="protein sequence ID" value="KAK1432192.1"/>
    <property type="molecule type" value="Genomic_DNA"/>
</dbReference>
<protein>
    <submittedName>
        <fullName evidence="1">Uncharacterized protein</fullName>
    </submittedName>
</protein>